<accession>A0ABW1H7C5</accession>
<evidence type="ECO:0000259" key="2">
    <source>
        <dbReference type="Pfam" id="PF00884"/>
    </source>
</evidence>
<proteinExistence type="predicted"/>
<feature type="transmembrane region" description="Helical" evidence="1">
    <location>
        <begin position="73"/>
        <end position="91"/>
    </location>
</feature>
<protein>
    <submittedName>
        <fullName evidence="3">Sulfatase-like hydrolase/transferase</fullName>
    </submittedName>
</protein>
<feature type="transmembrane region" description="Helical" evidence="1">
    <location>
        <begin position="193"/>
        <end position="211"/>
    </location>
</feature>
<dbReference type="Proteomes" id="UP001596226">
    <property type="component" value="Unassembled WGS sequence"/>
</dbReference>
<gene>
    <name evidence="3" type="ORF">ACFQGL_13625</name>
</gene>
<organism evidence="3 4">
    <name type="scientific">Micromonospora vulcania</name>
    <dbReference type="NCBI Taxonomy" id="1441873"/>
    <lineage>
        <taxon>Bacteria</taxon>
        <taxon>Bacillati</taxon>
        <taxon>Actinomycetota</taxon>
        <taxon>Actinomycetes</taxon>
        <taxon>Micromonosporales</taxon>
        <taxon>Micromonosporaceae</taxon>
        <taxon>Micromonospora</taxon>
    </lineage>
</organism>
<dbReference type="RefSeq" id="WP_377510943.1">
    <property type="nucleotide sequence ID" value="NZ_JBHSQS010000007.1"/>
</dbReference>
<feature type="transmembrane region" description="Helical" evidence="1">
    <location>
        <begin position="151"/>
        <end position="173"/>
    </location>
</feature>
<feature type="domain" description="Sulfatase N-terminal" evidence="2">
    <location>
        <begin position="298"/>
        <end position="514"/>
    </location>
</feature>
<dbReference type="InterPro" id="IPR017850">
    <property type="entry name" value="Alkaline_phosphatase_core_sf"/>
</dbReference>
<evidence type="ECO:0000313" key="3">
    <source>
        <dbReference type="EMBL" id="MFC5924384.1"/>
    </source>
</evidence>
<keyword evidence="1" id="KW-1133">Transmembrane helix</keyword>
<dbReference type="EMBL" id="JBHSQS010000007">
    <property type="protein sequence ID" value="MFC5924384.1"/>
    <property type="molecule type" value="Genomic_DNA"/>
</dbReference>
<evidence type="ECO:0000313" key="4">
    <source>
        <dbReference type="Proteomes" id="UP001596226"/>
    </source>
</evidence>
<dbReference type="Pfam" id="PF00884">
    <property type="entry name" value="Sulfatase"/>
    <property type="match status" value="1"/>
</dbReference>
<keyword evidence="4" id="KW-1185">Reference proteome</keyword>
<dbReference type="Gene3D" id="3.40.720.10">
    <property type="entry name" value="Alkaline Phosphatase, subunit A"/>
    <property type="match status" value="1"/>
</dbReference>
<comment type="caution">
    <text evidence="3">The sequence shown here is derived from an EMBL/GenBank/DDBJ whole genome shotgun (WGS) entry which is preliminary data.</text>
</comment>
<dbReference type="InterPro" id="IPR000917">
    <property type="entry name" value="Sulfatase_N"/>
</dbReference>
<keyword evidence="1" id="KW-0812">Transmembrane</keyword>
<name>A0ABW1H7C5_9ACTN</name>
<feature type="transmembrane region" description="Helical" evidence="1">
    <location>
        <begin position="43"/>
        <end position="61"/>
    </location>
</feature>
<evidence type="ECO:0000256" key="1">
    <source>
        <dbReference type="SAM" id="Phobius"/>
    </source>
</evidence>
<sequence length="583" mass="62215">MTLPAWAHRIGGRLRPRRPVADESSARTPGVSAAAGRGPARRVAGWVGSVLAVLLVFAVLVGPDRLGLLTPRAFLRIPLEGLLVAALLLALPTRPRRVVVAVVGPLLGLLAIVKLADLGFRAALDRPFDLVLDWLLLDDAFGFVRDSAGRAGAIGAAVGVLLLVGALLLVLTLALRRLASLLVRHERTATRTVAALTVAWVACAVVGVRVAPGAPVADAGVTALVGAHAGQVDERLRDREAFTAQVAADPFRDVPGDQLLTGLRGKDVIIAFVESYGRDAVQDPELAPQVNAVLDAGTQQLRAAGYGARSGFLTSPTFGGGSWLAHDTLLSGLWTDNEQRHRTLLASDRLTLNGAFRRAGWQTVGVLPAATQPWPEKGFFDYERYYDAEALDYRGPSFSYAPMPDQYTLSFFQRQVRAGAGRPLLAEIPLVSSHSPWTAVPNMIGWDQVGDGSIYHGAAAGHADSGDADDRDTGRIRAGYRRAIGYSLQTLISYVQTYGDDDLVVVFLGDHQPAPVVTGEGASRDVPITIVARDPAVLNRVAGWGWQDGLRPGPQAPVWPMDTFRDRFLTTFGPSTPPLAAPR</sequence>
<reference evidence="4" key="1">
    <citation type="journal article" date="2019" name="Int. J. Syst. Evol. Microbiol.">
        <title>The Global Catalogue of Microorganisms (GCM) 10K type strain sequencing project: providing services to taxonomists for standard genome sequencing and annotation.</title>
        <authorList>
            <consortium name="The Broad Institute Genomics Platform"/>
            <consortium name="The Broad Institute Genome Sequencing Center for Infectious Disease"/>
            <person name="Wu L."/>
            <person name="Ma J."/>
        </authorList>
    </citation>
    <scope>NUCLEOTIDE SEQUENCE [LARGE SCALE GENOMIC DNA]</scope>
    <source>
        <strain evidence="4">CGMCC 4.7144</strain>
    </source>
</reference>
<dbReference type="SUPFAM" id="SSF53649">
    <property type="entry name" value="Alkaline phosphatase-like"/>
    <property type="match status" value="1"/>
</dbReference>
<feature type="transmembrane region" description="Helical" evidence="1">
    <location>
        <begin position="98"/>
        <end position="116"/>
    </location>
</feature>
<keyword evidence="1" id="KW-0472">Membrane</keyword>